<dbReference type="InterPro" id="IPR036894">
    <property type="entry name" value="YbaB-like_sf"/>
</dbReference>
<dbReference type="EMBL" id="JBHSKF010000004">
    <property type="protein sequence ID" value="MFC5287664.1"/>
    <property type="molecule type" value="Genomic_DNA"/>
</dbReference>
<feature type="compositionally biased region" description="Basic and acidic residues" evidence="1">
    <location>
        <begin position="98"/>
        <end position="114"/>
    </location>
</feature>
<feature type="region of interest" description="Disordered" evidence="1">
    <location>
        <begin position="92"/>
        <end position="136"/>
    </location>
</feature>
<name>A0ABW0EJT9_9PSEU</name>
<evidence type="ECO:0000313" key="3">
    <source>
        <dbReference type="Proteomes" id="UP001596157"/>
    </source>
</evidence>
<keyword evidence="3" id="KW-1185">Reference proteome</keyword>
<reference evidence="3" key="1">
    <citation type="journal article" date="2019" name="Int. J. Syst. Evol. Microbiol.">
        <title>The Global Catalogue of Microorganisms (GCM) 10K type strain sequencing project: providing services to taxonomists for standard genome sequencing and annotation.</title>
        <authorList>
            <consortium name="The Broad Institute Genomics Platform"/>
            <consortium name="The Broad Institute Genome Sequencing Center for Infectious Disease"/>
            <person name="Wu L."/>
            <person name="Ma J."/>
        </authorList>
    </citation>
    <scope>NUCLEOTIDE SEQUENCE [LARGE SCALE GENOMIC DNA]</scope>
    <source>
        <strain evidence="3">CCUG 59778</strain>
    </source>
</reference>
<dbReference type="RefSeq" id="WP_378246845.1">
    <property type="nucleotide sequence ID" value="NZ_JBHSKF010000004.1"/>
</dbReference>
<accession>A0ABW0EJT9</accession>
<organism evidence="2 3">
    <name type="scientific">Actinokineospora guangxiensis</name>
    <dbReference type="NCBI Taxonomy" id="1490288"/>
    <lineage>
        <taxon>Bacteria</taxon>
        <taxon>Bacillati</taxon>
        <taxon>Actinomycetota</taxon>
        <taxon>Actinomycetes</taxon>
        <taxon>Pseudonocardiales</taxon>
        <taxon>Pseudonocardiaceae</taxon>
        <taxon>Actinokineospora</taxon>
    </lineage>
</organism>
<evidence type="ECO:0000256" key="1">
    <source>
        <dbReference type="SAM" id="MobiDB-lite"/>
    </source>
</evidence>
<dbReference type="SUPFAM" id="SSF82607">
    <property type="entry name" value="YbaB-like"/>
    <property type="match status" value="1"/>
</dbReference>
<dbReference type="Proteomes" id="UP001596157">
    <property type="component" value="Unassembled WGS sequence"/>
</dbReference>
<comment type="caution">
    <text evidence="2">The sequence shown here is derived from an EMBL/GenBank/DDBJ whole genome shotgun (WGS) entry which is preliminary data.</text>
</comment>
<dbReference type="Gene3D" id="3.30.1310.10">
    <property type="entry name" value="Nucleoid-associated protein YbaB-like domain"/>
    <property type="match status" value="1"/>
</dbReference>
<protein>
    <submittedName>
        <fullName evidence="2">YbaB/EbfC family nucleoid-associated protein</fullName>
    </submittedName>
</protein>
<proteinExistence type="predicted"/>
<evidence type="ECO:0000313" key="2">
    <source>
        <dbReference type="EMBL" id="MFC5287664.1"/>
    </source>
</evidence>
<dbReference type="Pfam" id="PF02575">
    <property type="entry name" value="YbaB_DNA_bd"/>
    <property type="match status" value="1"/>
</dbReference>
<dbReference type="InterPro" id="IPR004401">
    <property type="entry name" value="YbaB/EbfC"/>
</dbReference>
<sequence length="136" mass="14961">MQTPDEWLADFERKVADLQQKATDFKRDIESAGTTRTSEDKSVTVTVAPNGALLDLQLTDAATGKPAAELAQEILRTARQARQSAANSVAEAFVPIGGDRDTVQRIDTPEEERPPAAPETDDYSENRIFGSEQQKW</sequence>
<gene>
    <name evidence="2" type="ORF">ACFPM7_11440</name>
</gene>